<sequence length="527" mass="59262">MSSSNQHDGDSFGRFLLHAEQITREARFVLDSIPNVEFFAVERSLRHLRAAKQVLTETEDIWLVGEERTGLVNLVDSLINPLAEFLAAPPPASNAGVPVAASGGRGRPRFVLDLERAIDLHNLGNTWEDVATAMGVARITLYRHLDEAGLSTHRPLHSSVADSQLDELIAEFSLQHPFSGAQIALGHLEAQGIHLPIERVRESLGRVDPVGTFIRWHKTVKRRVYRIHGCIDGFSRLFIYLMCCNNKRSATVEAIFRRAVDQFGWPSRARGDFGTENNGVERQMIGHWGQTHMAYLRGRSLQNIRIERSWRDIRKDALQYFREIFQHLEESHLLDMENAIERVCLFLVYQPRIQAALDRARNAWNHHKIRTERNKTPIAIYELSREKAIRLGYWTGDPGDNIGEVSADYGVDGDGPQPPLDELASDPIAADYTEHTSSEAEQAAGIFVNDSSEVDEMRKTLGDFDLGAEDGNHGMDVYCQAVLLATSFSGLLALASGQKAMAFWLWYQGQSQARNLGLCWIWPGSRV</sequence>
<dbReference type="GeneID" id="59343249"/>
<dbReference type="Proteomes" id="UP000636479">
    <property type="component" value="Unassembled WGS sequence"/>
</dbReference>
<dbReference type="InterPro" id="IPR058913">
    <property type="entry name" value="Integrase_dom_put"/>
</dbReference>
<proteinExistence type="predicted"/>
<dbReference type="GO" id="GO:0003676">
    <property type="term" value="F:nucleic acid binding"/>
    <property type="evidence" value="ECO:0007669"/>
    <property type="project" value="InterPro"/>
</dbReference>
<dbReference type="RefSeq" id="XP_037223618.1">
    <property type="nucleotide sequence ID" value="XM_037360733.1"/>
</dbReference>
<dbReference type="AlphaFoldDB" id="A0A8H6T1Y1"/>
<comment type="caution">
    <text evidence="2">The sequence shown here is derived from an EMBL/GenBank/DDBJ whole genome shotgun (WGS) entry which is preliminary data.</text>
</comment>
<keyword evidence="3" id="KW-1185">Reference proteome</keyword>
<evidence type="ECO:0000259" key="1">
    <source>
        <dbReference type="Pfam" id="PF24764"/>
    </source>
</evidence>
<reference evidence="2" key="1">
    <citation type="submission" date="2020-05" db="EMBL/GenBank/DDBJ databases">
        <title>Mycena genomes resolve the evolution of fungal bioluminescence.</title>
        <authorList>
            <person name="Tsai I.J."/>
        </authorList>
    </citation>
    <scope>NUCLEOTIDE SEQUENCE</scope>
    <source>
        <strain evidence="2">171206Taipei</strain>
    </source>
</reference>
<feature type="domain" description="Integrase core" evidence="1">
    <location>
        <begin position="220"/>
        <end position="382"/>
    </location>
</feature>
<protein>
    <submittedName>
        <fullName evidence="2">Integrase catalytic domain-containing protein</fullName>
    </submittedName>
</protein>
<dbReference type="SUPFAM" id="SSF53098">
    <property type="entry name" value="Ribonuclease H-like"/>
    <property type="match status" value="1"/>
</dbReference>
<dbReference type="PANTHER" id="PTHR46791">
    <property type="entry name" value="EXPRESSED PROTEIN"/>
    <property type="match status" value="1"/>
</dbReference>
<dbReference type="InterPro" id="IPR036397">
    <property type="entry name" value="RNaseH_sf"/>
</dbReference>
<dbReference type="Gene3D" id="3.30.420.10">
    <property type="entry name" value="Ribonuclease H-like superfamily/Ribonuclease H"/>
    <property type="match status" value="1"/>
</dbReference>
<dbReference type="InterPro" id="IPR012337">
    <property type="entry name" value="RNaseH-like_sf"/>
</dbReference>
<dbReference type="Pfam" id="PF24764">
    <property type="entry name" value="rva_4"/>
    <property type="match status" value="1"/>
</dbReference>
<accession>A0A8H6T1Y1</accession>
<dbReference type="EMBL" id="JACAZF010000003">
    <property type="protein sequence ID" value="KAF7310168.1"/>
    <property type="molecule type" value="Genomic_DNA"/>
</dbReference>
<name>A0A8H6T1Y1_9AGAR</name>
<gene>
    <name evidence="2" type="ORF">MIND_00390200</name>
</gene>
<evidence type="ECO:0000313" key="2">
    <source>
        <dbReference type="EMBL" id="KAF7310168.1"/>
    </source>
</evidence>
<evidence type="ECO:0000313" key="3">
    <source>
        <dbReference type="Proteomes" id="UP000636479"/>
    </source>
</evidence>
<dbReference type="OrthoDB" id="2686689at2759"/>
<dbReference type="PANTHER" id="PTHR46791:SF5">
    <property type="entry name" value="CLR5 DOMAIN-CONTAINING PROTEIN-RELATED"/>
    <property type="match status" value="1"/>
</dbReference>
<organism evidence="2 3">
    <name type="scientific">Mycena indigotica</name>
    <dbReference type="NCBI Taxonomy" id="2126181"/>
    <lineage>
        <taxon>Eukaryota</taxon>
        <taxon>Fungi</taxon>
        <taxon>Dikarya</taxon>
        <taxon>Basidiomycota</taxon>
        <taxon>Agaricomycotina</taxon>
        <taxon>Agaricomycetes</taxon>
        <taxon>Agaricomycetidae</taxon>
        <taxon>Agaricales</taxon>
        <taxon>Marasmiineae</taxon>
        <taxon>Mycenaceae</taxon>
        <taxon>Mycena</taxon>
    </lineage>
</organism>